<evidence type="ECO:0000313" key="1">
    <source>
        <dbReference type="EMBL" id="MFC4425097.1"/>
    </source>
</evidence>
<dbReference type="RefSeq" id="WP_380036132.1">
    <property type="nucleotide sequence ID" value="NZ_JBHSEH010000004.1"/>
</dbReference>
<gene>
    <name evidence="1" type="ORF">ACFOZ9_02660</name>
</gene>
<protein>
    <submittedName>
        <fullName evidence="1">Uncharacterized protein</fullName>
    </submittedName>
</protein>
<name>A0ABV8XK58_9DEIO</name>
<comment type="caution">
    <text evidence="1">The sequence shown here is derived from an EMBL/GenBank/DDBJ whole genome shotgun (WGS) entry which is preliminary data.</text>
</comment>
<accession>A0ABV8XK58</accession>
<keyword evidence="2" id="KW-1185">Reference proteome</keyword>
<sequence>MPKRHTPLPKYRQTYPDTLATIEELNAEGLKPGGPAPVALLEYTRPPDTTGICALYERGQAVPANGENSTT</sequence>
<dbReference type="EMBL" id="JBHSEH010000004">
    <property type="protein sequence ID" value="MFC4425097.1"/>
    <property type="molecule type" value="Genomic_DNA"/>
</dbReference>
<dbReference type="Proteomes" id="UP001595998">
    <property type="component" value="Unassembled WGS sequence"/>
</dbReference>
<reference evidence="2" key="1">
    <citation type="journal article" date="2019" name="Int. J. Syst. Evol. Microbiol.">
        <title>The Global Catalogue of Microorganisms (GCM) 10K type strain sequencing project: providing services to taxonomists for standard genome sequencing and annotation.</title>
        <authorList>
            <consortium name="The Broad Institute Genomics Platform"/>
            <consortium name="The Broad Institute Genome Sequencing Center for Infectious Disease"/>
            <person name="Wu L."/>
            <person name="Ma J."/>
        </authorList>
    </citation>
    <scope>NUCLEOTIDE SEQUENCE [LARGE SCALE GENOMIC DNA]</scope>
    <source>
        <strain evidence="2">CCUG 56029</strain>
    </source>
</reference>
<evidence type="ECO:0000313" key="2">
    <source>
        <dbReference type="Proteomes" id="UP001595998"/>
    </source>
</evidence>
<proteinExistence type="predicted"/>
<organism evidence="1 2">
    <name type="scientific">Deinococcus navajonensis</name>
    <dbReference type="NCBI Taxonomy" id="309884"/>
    <lineage>
        <taxon>Bacteria</taxon>
        <taxon>Thermotogati</taxon>
        <taxon>Deinococcota</taxon>
        <taxon>Deinococci</taxon>
        <taxon>Deinococcales</taxon>
        <taxon>Deinococcaceae</taxon>
        <taxon>Deinococcus</taxon>
    </lineage>
</organism>